<dbReference type="PANTHER" id="PTHR45642:SF3">
    <property type="entry name" value="OS09G0540400 PROTEIN"/>
    <property type="match status" value="1"/>
</dbReference>
<dbReference type="Pfam" id="PF00657">
    <property type="entry name" value="Lipase_GDSL"/>
    <property type="match status" value="1"/>
</dbReference>
<sequence length="386" mass="42452">MNMTSSTNKPSFLSLHNSSILISVLSSLLVFSCISGHNVAGRRIGKGGIPSSTSKTVSAIFVFGDSTSDPGNNNFVKTPFRGNFPPYGHDFPNHVATGRFTNGRLVADFVAEHIGVKQYVPPYLDPKLTIDDLKTGVSFASAGSGFDPLTPTIISGVLPMPSQLEYFKEYQTKMEAAFGKEETKKLVKNALYIISAGTNDFVVNYFTLPIRQKEYDLPSYINFCLEQIRQFMQGLMEMGARRIGFASLAPMGCLPLVITLNSDNAISKRGCIEYISAAAREFNAKLEKELHVLQSNSSFHCSRIAILDAYTSTFDILRNQKFGFKEVAAGCCGTGIFEATFLCNSKTPLCSDVSKYFFWDAIHPTEKAYGILSLAIQPTIDYLIKD</sequence>
<evidence type="ECO:0000256" key="1">
    <source>
        <dbReference type="ARBA" id="ARBA00008668"/>
    </source>
</evidence>
<accession>A0AAV3RHG7</accession>
<protein>
    <submittedName>
        <fullName evidence="2">Hydrolase</fullName>
    </submittedName>
</protein>
<gene>
    <name evidence="2" type="ORF">LIER_41583</name>
</gene>
<dbReference type="AlphaFoldDB" id="A0AAV3RHG7"/>
<dbReference type="InterPro" id="IPR050592">
    <property type="entry name" value="GDSL_lipolytic_enzyme"/>
</dbReference>
<dbReference type="InterPro" id="IPR035669">
    <property type="entry name" value="SGNH_plant_lipase-like"/>
</dbReference>
<evidence type="ECO:0000313" key="3">
    <source>
        <dbReference type="Proteomes" id="UP001454036"/>
    </source>
</evidence>
<dbReference type="GO" id="GO:0016788">
    <property type="term" value="F:hydrolase activity, acting on ester bonds"/>
    <property type="evidence" value="ECO:0007669"/>
    <property type="project" value="InterPro"/>
</dbReference>
<comment type="caution">
    <text evidence="2">The sequence shown here is derived from an EMBL/GenBank/DDBJ whole genome shotgun (WGS) entry which is preliminary data.</text>
</comment>
<dbReference type="Proteomes" id="UP001454036">
    <property type="component" value="Unassembled WGS sequence"/>
</dbReference>
<dbReference type="SUPFAM" id="SSF52266">
    <property type="entry name" value="SGNH hydrolase"/>
    <property type="match status" value="1"/>
</dbReference>
<reference evidence="2 3" key="1">
    <citation type="submission" date="2024-01" db="EMBL/GenBank/DDBJ databases">
        <title>The complete chloroplast genome sequence of Lithospermum erythrorhizon: insights into the phylogenetic relationship among Boraginaceae species and the maternal lineages of purple gromwells.</title>
        <authorList>
            <person name="Okada T."/>
            <person name="Watanabe K."/>
        </authorList>
    </citation>
    <scope>NUCLEOTIDE SEQUENCE [LARGE SCALE GENOMIC DNA]</scope>
</reference>
<dbReference type="InterPro" id="IPR001087">
    <property type="entry name" value="GDSL"/>
</dbReference>
<proteinExistence type="inferred from homology"/>
<keyword evidence="3" id="KW-1185">Reference proteome</keyword>
<comment type="similarity">
    <text evidence="1">Belongs to the 'GDSL' lipolytic enzyme family.</text>
</comment>
<keyword evidence="2" id="KW-0378">Hydrolase</keyword>
<dbReference type="EMBL" id="BAABME010026359">
    <property type="protein sequence ID" value="GAA0173757.1"/>
    <property type="molecule type" value="Genomic_DNA"/>
</dbReference>
<evidence type="ECO:0000313" key="2">
    <source>
        <dbReference type="EMBL" id="GAA0173757.1"/>
    </source>
</evidence>
<dbReference type="CDD" id="cd01837">
    <property type="entry name" value="SGNH_plant_lipase_like"/>
    <property type="match status" value="1"/>
</dbReference>
<organism evidence="2 3">
    <name type="scientific">Lithospermum erythrorhizon</name>
    <name type="common">Purple gromwell</name>
    <name type="synonym">Lithospermum officinale var. erythrorhizon</name>
    <dbReference type="NCBI Taxonomy" id="34254"/>
    <lineage>
        <taxon>Eukaryota</taxon>
        <taxon>Viridiplantae</taxon>
        <taxon>Streptophyta</taxon>
        <taxon>Embryophyta</taxon>
        <taxon>Tracheophyta</taxon>
        <taxon>Spermatophyta</taxon>
        <taxon>Magnoliopsida</taxon>
        <taxon>eudicotyledons</taxon>
        <taxon>Gunneridae</taxon>
        <taxon>Pentapetalae</taxon>
        <taxon>asterids</taxon>
        <taxon>lamiids</taxon>
        <taxon>Boraginales</taxon>
        <taxon>Boraginaceae</taxon>
        <taxon>Boraginoideae</taxon>
        <taxon>Lithospermeae</taxon>
        <taxon>Lithospermum</taxon>
    </lineage>
</organism>
<dbReference type="PANTHER" id="PTHR45642">
    <property type="entry name" value="GDSL ESTERASE/LIPASE EXL3"/>
    <property type="match status" value="1"/>
</dbReference>
<dbReference type="InterPro" id="IPR036514">
    <property type="entry name" value="SGNH_hydro_sf"/>
</dbReference>
<name>A0AAV3RHG7_LITER</name>
<dbReference type="Gene3D" id="3.40.50.1110">
    <property type="entry name" value="SGNH hydrolase"/>
    <property type="match status" value="1"/>
</dbReference>